<dbReference type="EMBL" id="MAEL01000031">
    <property type="protein sequence ID" value="KAF1304644.1"/>
    <property type="molecule type" value="Genomic_DNA"/>
</dbReference>
<feature type="domain" description="HTH rpiR-type" evidence="4">
    <location>
        <begin position="1"/>
        <end position="77"/>
    </location>
</feature>
<dbReference type="InterPro" id="IPR000281">
    <property type="entry name" value="HTH_RpiR"/>
</dbReference>
<evidence type="ECO:0008006" key="8">
    <source>
        <dbReference type="Google" id="ProtNLM"/>
    </source>
</evidence>
<protein>
    <recommendedName>
        <fullName evidence="8">MurR/RpiR family transcriptional regulator</fullName>
    </recommendedName>
</protein>
<dbReference type="InterPro" id="IPR009057">
    <property type="entry name" value="Homeodomain-like_sf"/>
</dbReference>
<organism evidence="6 7">
    <name type="scientific">Candidatus Enterococcus willemsii</name>
    <dbReference type="NCBI Taxonomy" id="1857215"/>
    <lineage>
        <taxon>Bacteria</taxon>
        <taxon>Bacillati</taxon>
        <taxon>Bacillota</taxon>
        <taxon>Bacilli</taxon>
        <taxon>Lactobacillales</taxon>
        <taxon>Enterococcaceae</taxon>
        <taxon>Enterococcus</taxon>
    </lineage>
</organism>
<dbReference type="Gene3D" id="1.10.10.10">
    <property type="entry name" value="Winged helix-like DNA-binding domain superfamily/Winged helix DNA-binding domain"/>
    <property type="match status" value="1"/>
</dbReference>
<name>A0ABQ6Z149_9ENTE</name>
<dbReference type="InterPro" id="IPR046348">
    <property type="entry name" value="SIS_dom_sf"/>
</dbReference>
<dbReference type="PANTHER" id="PTHR30514">
    <property type="entry name" value="GLUCOKINASE"/>
    <property type="match status" value="1"/>
</dbReference>
<evidence type="ECO:0000256" key="2">
    <source>
        <dbReference type="ARBA" id="ARBA00023125"/>
    </source>
</evidence>
<sequence>MNLEQRIIDCQANLNFNEQQASKWLYQNKQRLTDYAMTDIAEQIHMSKSFVSKLMKKLGYSSFAEFKVELKNEQEANKQEPLELIDIQKKDLSETERLLRQTNFEKIFELIEATEIIYCYGTGHTQQNYMRELSRNLMCIGSKRVIYLSGKSELESILSTATARDCLIVSSNSGEGTSLMKVVDELCLRGVSIISITSFASSRLVRVSDYNLFYVSTPLVNPLNHNPIFSFLPLNLCIDTLIRKYLTYLSFVNEGKQV</sequence>
<reference evidence="6 7" key="1">
    <citation type="submission" date="2016-06" db="EMBL/GenBank/DDBJ databases">
        <title>Four novel species of enterococci isolated from chicken manure.</title>
        <authorList>
            <person name="Van Tyne D."/>
        </authorList>
    </citation>
    <scope>NUCLEOTIDE SEQUENCE [LARGE SCALE GENOMIC DNA]</scope>
    <source>
        <strain evidence="6 7">CU12B</strain>
    </source>
</reference>
<keyword evidence="7" id="KW-1185">Reference proteome</keyword>
<dbReference type="InterPro" id="IPR035472">
    <property type="entry name" value="RpiR-like_SIS"/>
</dbReference>
<dbReference type="Gene3D" id="3.40.50.10490">
    <property type="entry name" value="Glucose-6-phosphate isomerase like protein, domain 1"/>
    <property type="match status" value="1"/>
</dbReference>
<evidence type="ECO:0000259" key="4">
    <source>
        <dbReference type="PROSITE" id="PS51071"/>
    </source>
</evidence>
<evidence type="ECO:0000313" key="6">
    <source>
        <dbReference type="EMBL" id="KAF1304644.1"/>
    </source>
</evidence>
<comment type="caution">
    <text evidence="6">The sequence shown here is derived from an EMBL/GenBank/DDBJ whole genome shotgun (WGS) entry which is preliminary data.</text>
</comment>
<dbReference type="Proteomes" id="UP000782705">
    <property type="component" value="Unassembled WGS sequence"/>
</dbReference>
<dbReference type="PROSITE" id="PS51464">
    <property type="entry name" value="SIS"/>
    <property type="match status" value="1"/>
</dbReference>
<proteinExistence type="predicted"/>
<dbReference type="CDD" id="cd05013">
    <property type="entry name" value="SIS_RpiR"/>
    <property type="match status" value="1"/>
</dbReference>
<gene>
    <name evidence="6" type="ORF">BAU17_10605</name>
</gene>
<evidence type="ECO:0000256" key="3">
    <source>
        <dbReference type="ARBA" id="ARBA00023163"/>
    </source>
</evidence>
<keyword evidence="3" id="KW-0804">Transcription</keyword>
<keyword evidence="1" id="KW-0805">Transcription regulation</keyword>
<dbReference type="Pfam" id="PF01380">
    <property type="entry name" value="SIS"/>
    <property type="match status" value="1"/>
</dbReference>
<dbReference type="PROSITE" id="PS51071">
    <property type="entry name" value="HTH_RPIR"/>
    <property type="match status" value="1"/>
</dbReference>
<dbReference type="InterPro" id="IPR036388">
    <property type="entry name" value="WH-like_DNA-bd_sf"/>
</dbReference>
<dbReference type="InterPro" id="IPR001347">
    <property type="entry name" value="SIS_dom"/>
</dbReference>
<dbReference type="Pfam" id="PF01418">
    <property type="entry name" value="HTH_6"/>
    <property type="match status" value="1"/>
</dbReference>
<dbReference type="SUPFAM" id="SSF46689">
    <property type="entry name" value="Homeodomain-like"/>
    <property type="match status" value="1"/>
</dbReference>
<dbReference type="InterPro" id="IPR047640">
    <property type="entry name" value="RpiR-like"/>
</dbReference>
<evidence type="ECO:0000313" key="7">
    <source>
        <dbReference type="Proteomes" id="UP000782705"/>
    </source>
</evidence>
<evidence type="ECO:0000256" key="1">
    <source>
        <dbReference type="ARBA" id="ARBA00023015"/>
    </source>
</evidence>
<evidence type="ECO:0000259" key="5">
    <source>
        <dbReference type="PROSITE" id="PS51464"/>
    </source>
</evidence>
<dbReference type="PANTHER" id="PTHR30514:SF1">
    <property type="entry name" value="HTH-TYPE TRANSCRIPTIONAL REGULATOR HEXR-RELATED"/>
    <property type="match status" value="1"/>
</dbReference>
<feature type="domain" description="SIS" evidence="5">
    <location>
        <begin position="107"/>
        <end position="251"/>
    </location>
</feature>
<accession>A0ABQ6Z149</accession>
<keyword evidence="2" id="KW-0238">DNA-binding</keyword>
<dbReference type="RefSeq" id="WP_161901673.1">
    <property type="nucleotide sequence ID" value="NZ_MAEL01000031.1"/>
</dbReference>
<dbReference type="SUPFAM" id="SSF53697">
    <property type="entry name" value="SIS domain"/>
    <property type="match status" value="1"/>
</dbReference>